<dbReference type="Proteomes" id="UP000003704">
    <property type="component" value="Unassembled WGS sequence"/>
</dbReference>
<dbReference type="EMBL" id="AKGD01000002">
    <property type="protein sequence ID" value="EIT69762.1"/>
    <property type="molecule type" value="Genomic_DNA"/>
</dbReference>
<dbReference type="InterPro" id="IPR011227">
    <property type="entry name" value="UCP029730"/>
</dbReference>
<comment type="caution">
    <text evidence="2">The sequence shown here is derived from an EMBL/GenBank/DDBJ whole genome shotgun (WGS) entry which is preliminary data.</text>
</comment>
<dbReference type="InterPro" id="IPR007709">
    <property type="entry name" value="N-FG_amidohydro"/>
</dbReference>
<accession>I7ZDH5</accession>
<protein>
    <recommendedName>
        <fullName evidence="4">N-formylglutamate amidohydrolase</fullName>
    </recommendedName>
</protein>
<feature type="region of interest" description="Disordered" evidence="1">
    <location>
        <begin position="1"/>
        <end position="20"/>
    </location>
</feature>
<dbReference type="RefSeq" id="WP_007186283.1">
    <property type="nucleotide sequence ID" value="NZ_AKGD01000002.1"/>
</dbReference>
<dbReference type="PATRIC" id="fig|1172194.4.peg.3243"/>
<dbReference type="Pfam" id="PF05013">
    <property type="entry name" value="FGase"/>
    <property type="match status" value="1"/>
</dbReference>
<sequence length="264" mass="29074">MNKPADTIEATENRNRPRLLGADDPAPVWIENERGSSPFVLIADHAGNRVPSALNELGLPLHERERHIAWDIGVAGLAVALSRELDAACIGQTYSRLVIDCNRRPDAEDSIPHTSDGTRIPGNIGLAHEQIEVRRREIYTPYHQAITALLDPRSQRSTALVLLHSFTPVFGGITRRWHAGVLYNRDERLARPLLKALAEQTDFVIGDNEPYSAQDGTDVALIDHGEARGLPVVELEIRQDLISNASGQDLWARTLATALKSTGI</sequence>
<evidence type="ECO:0000313" key="3">
    <source>
        <dbReference type="Proteomes" id="UP000003704"/>
    </source>
</evidence>
<reference evidence="2 3" key="1">
    <citation type="journal article" date="2012" name="J. Bacteriol.">
        <title>Genome Sequence of n-Alkane-Degrading Hydrocarboniphaga effusa Strain AP103T (ATCC BAA-332T).</title>
        <authorList>
            <person name="Chang H.K."/>
            <person name="Zylstra G.J."/>
            <person name="Chae J.C."/>
        </authorList>
    </citation>
    <scope>NUCLEOTIDE SEQUENCE [LARGE SCALE GENOMIC DNA]</scope>
    <source>
        <strain evidence="2 3">AP103</strain>
    </source>
</reference>
<dbReference type="STRING" id="1172194.WQQ_33440"/>
<organism evidence="2 3">
    <name type="scientific">Hydrocarboniphaga effusa AP103</name>
    <dbReference type="NCBI Taxonomy" id="1172194"/>
    <lineage>
        <taxon>Bacteria</taxon>
        <taxon>Pseudomonadati</taxon>
        <taxon>Pseudomonadota</taxon>
        <taxon>Gammaproteobacteria</taxon>
        <taxon>Nevskiales</taxon>
        <taxon>Nevskiaceae</taxon>
        <taxon>Hydrocarboniphaga</taxon>
    </lineage>
</organism>
<keyword evidence="3" id="KW-1185">Reference proteome</keyword>
<dbReference type="PIRSF" id="PIRSF029730">
    <property type="entry name" value="UCP029730"/>
    <property type="match status" value="1"/>
</dbReference>
<gene>
    <name evidence="2" type="ORF">WQQ_33440</name>
</gene>
<dbReference type="Gene3D" id="3.40.630.40">
    <property type="entry name" value="Zn-dependent exopeptidases"/>
    <property type="match status" value="1"/>
</dbReference>
<dbReference type="AlphaFoldDB" id="I7ZDH5"/>
<evidence type="ECO:0000256" key="1">
    <source>
        <dbReference type="SAM" id="MobiDB-lite"/>
    </source>
</evidence>
<proteinExistence type="predicted"/>
<name>I7ZDH5_9GAMM</name>
<dbReference type="SUPFAM" id="SSF53187">
    <property type="entry name" value="Zn-dependent exopeptidases"/>
    <property type="match status" value="1"/>
</dbReference>
<evidence type="ECO:0008006" key="4">
    <source>
        <dbReference type="Google" id="ProtNLM"/>
    </source>
</evidence>
<evidence type="ECO:0000313" key="2">
    <source>
        <dbReference type="EMBL" id="EIT69762.1"/>
    </source>
</evidence>
<dbReference type="OrthoDB" id="9815326at2"/>